<dbReference type="GO" id="GO:0005829">
    <property type="term" value="C:cytosol"/>
    <property type="evidence" value="ECO:0007669"/>
    <property type="project" value="TreeGrafter"/>
</dbReference>
<reference evidence="8" key="1">
    <citation type="submission" date="2022-07" db="EMBL/GenBank/DDBJ databases">
        <title>Phylogenomic reconstructions and comparative analyses of Kickxellomycotina fungi.</title>
        <authorList>
            <person name="Reynolds N.K."/>
            <person name="Stajich J.E."/>
            <person name="Barry K."/>
            <person name="Grigoriev I.V."/>
            <person name="Crous P."/>
            <person name="Smith M.E."/>
        </authorList>
    </citation>
    <scope>NUCLEOTIDE SEQUENCE</scope>
    <source>
        <strain evidence="8">NBRC 105414</strain>
    </source>
</reference>
<keyword evidence="4 7" id="KW-0719">Serine esterase</keyword>
<sequence length="284" mass="31382">MDLVSTSRCFDGEVRKYTHASSETGCRMTFSVFLPDSAVAGTEKVPVLLYLSGLTCNEDNMITKSGALPHLSRERIALVVPDTSPRGTGTEGEEGDWELGTGAGFNVDATQAPWSTHYRMYSYVVHELQRLVVDSLSVDGSRVSIFGHSMGGHGALVLALRNPGRYRSVSAFAPISHPTTTHWGRKQFQAYLGPDEALWAQYDATELVKRYAGPVMPILIDQGDQDQFYSTMLRPSDFVAAVESAGRPVDLAMRVQPGYDHSYWFIQSFMESHIAFHAKHLRAS</sequence>
<evidence type="ECO:0000256" key="2">
    <source>
        <dbReference type="ARBA" id="ARBA00012479"/>
    </source>
</evidence>
<feature type="active site" description="Charge relay system" evidence="6">
    <location>
        <position position="261"/>
    </location>
</feature>
<evidence type="ECO:0000256" key="5">
    <source>
        <dbReference type="ARBA" id="ARBA00022801"/>
    </source>
</evidence>
<name>A0A9W8LF90_9FUNG</name>
<accession>A0A9W8LF90</accession>
<comment type="subcellular location">
    <subcellularLocation>
        <location evidence="7">Cytoplasm</location>
    </subcellularLocation>
</comment>
<dbReference type="Gene3D" id="3.40.50.1820">
    <property type="entry name" value="alpha/beta hydrolase"/>
    <property type="match status" value="1"/>
</dbReference>
<dbReference type="InterPro" id="IPR000801">
    <property type="entry name" value="Esterase-like"/>
</dbReference>
<dbReference type="GO" id="GO:0052689">
    <property type="term" value="F:carboxylic ester hydrolase activity"/>
    <property type="evidence" value="ECO:0007669"/>
    <property type="project" value="UniProtKB-KW"/>
</dbReference>
<comment type="similarity">
    <text evidence="1 7">Belongs to the esterase D family.</text>
</comment>
<evidence type="ECO:0000313" key="8">
    <source>
        <dbReference type="EMBL" id="KAJ2779183.1"/>
    </source>
</evidence>
<keyword evidence="5 7" id="KW-0378">Hydrolase</keyword>
<evidence type="ECO:0000256" key="1">
    <source>
        <dbReference type="ARBA" id="ARBA00005622"/>
    </source>
</evidence>
<evidence type="ECO:0000256" key="4">
    <source>
        <dbReference type="ARBA" id="ARBA00022487"/>
    </source>
</evidence>
<comment type="function">
    <text evidence="7">Serine hydrolase involved in the detoxification of formaldehyde.</text>
</comment>
<comment type="caution">
    <text evidence="8">The sequence shown here is derived from an EMBL/GenBank/DDBJ whole genome shotgun (WGS) entry which is preliminary data.</text>
</comment>
<organism evidence="8 9">
    <name type="scientific">Coemansia javaensis</name>
    <dbReference type="NCBI Taxonomy" id="2761396"/>
    <lineage>
        <taxon>Eukaryota</taxon>
        <taxon>Fungi</taxon>
        <taxon>Fungi incertae sedis</taxon>
        <taxon>Zoopagomycota</taxon>
        <taxon>Kickxellomycotina</taxon>
        <taxon>Kickxellomycetes</taxon>
        <taxon>Kickxellales</taxon>
        <taxon>Kickxellaceae</taxon>
        <taxon>Coemansia</taxon>
    </lineage>
</organism>
<dbReference type="EC" id="3.1.2.12" evidence="2 7"/>
<dbReference type="Proteomes" id="UP001140217">
    <property type="component" value="Unassembled WGS sequence"/>
</dbReference>
<evidence type="ECO:0000256" key="6">
    <source>
        <dbReference type="PIRSR" id="PIRSR614186-1"/>
    </source>
</evidence>
<evidence type="ECO:0000256" key="3">
    <source>
        <dbReference type="ARBA" id="ARBA00016774"/>
    </source>
</evidence>
<keyword evidence="7" id="KW-0963">Cytoplasm</keyword>
<evidence type="ECO:0000256" key="7">
    <source>
        <dbReference type="RuleBase" id="RU363068"/>
    </source>
</evidence>
<dbReference type="Pfam" id="PF00756">
    <property type="entry name" value="Esterase"/>
    <property type="match status" value="1"/>
</dbReference>
<dbReference type="PANTHER" id="PTHR10061">
    <property type="entry name" value="S-FORMYLGLUTATHIONE HYDROLASE"/>
    <property type="match status" value="1"/>
</dbReference>
<feature type="active site" description="Charge relay system" evidence="6">
    <location>
        <position position="149"/>
    </location>
</feature>
<dbReference type="SUPFAM" id="SSF53474">
    <property type="entry name" value="alpha/beta-Hydrolases"/>
    <property type="match status" value="1"/>
</dbReference>
<dbReference type="OrthoDB" id="420518at2759"/>
<comment type="catalytic activity">
    <reaction evidence="7">
        <text>S-formylglutathione + H2O = formate + glutathione + H(+)</text>
        <dbReference type="Rhea" id="RHEA:14961"/>
        <dbReference type="ChEBI" id="CHEBI:15377"/>
        <dbReference type="ChEBI" id="CHEBI:15378"/>
        <dbReference type="ChEBI" id="CHEBI:15740"/>
        <dbReference type="ChEBI" id="CHEBI:57688"/>
        <dbReference type="ChEBI" id="CHEBI:57925"/>
        <dbReference type="EC" id="3.1.2.12"/>
    </reaction>
</comment>
<dbReference type="NCBIfam" id="TIGR02821">
    <property type="entry name" value="fghA_ester_D"/>
    <property type="match status" value="1"/>
</dbReference>
<dbReference type="PANTHER" id="PTHR10061:SF0">
    <property type="entry name" value="S-FORMYLGLUTATHIONE HYDROLASE"/>
    <property type="match status" value="1"/>
</dbReference>
<proteinExistence type="inferred from homology"/>
<feature type="active site" description="Charge relay system" evidence="6">
    <location>
        <position position="226"/>
    </location>
</feature>
<evidence type="ECO:0000313" key="9">
    <source>
        <dbReference type="Proteomes" id="UP001140217"/>
    </source>
</evidence>
<keyword evidence="9" id="KW-1185">Reference proteome</keyword>
<dbReference type="GO" id="GO:0046294">
    <property type="term" value="P:formaldehyde catabolic process"/>
    <property type="evidence" value="ECO:0007669"/>
    <property type="project" value="InterPro"/>
</dbReference>
<gene>
    <name evidence="8" type="ORF">H4R18_004162</name>
</gene>
<dbReference type="EMBL" id="JANBUL010000189">
    <property type="protein sequence ID" value="KAJ2779183.1"/>
    <property type="molecule type" value="Genomic_DNA"/>
</dbReference>
<dbReference type="AlphaFoldDB" id="A0A9W8LF90"/>
<dbReference type="GO" id="GO:0018738">
    <property type="term" value="F:S-formylglutathione hydrolase activity"/>
    <property type="evidence" value="ECO:0007669"/>
    <property type="project" value="UniProtKB-EC"/>
</dbReference>
<dbReference type="InterPro" id="IPR014186">
    <property type="entry name" value="S-formylglutathione_hydrol"/>
</dbReference>
<dbReference type="InterPro" id="IPR029058">
    <property type="entry name" value="AB_hydrolase_fold"/>
</dbReference>
<dbReference type="FunFam" id="3.40.50.1820:FF:000002">
    <property type="entry name" value="S-formylglutathione hydrolase"/>
    <property type="match status" value="1"/>
</dbReference>
<protein>
    <recommendedName>
        <fullName evidence="3 7">S-formylglutathione hydrolase</fullName>
        <ecNumber evidence="2 7">3.1.2.12</ecNumber>
    </recommendedName>
</protein>